<dbReference type="SMART" id="SM00089">
    <property type="entry name" value="PKD"/>
    <property type="match status" value="1"/>
</dbReference>
<feature type="chain" id="PRO_5009524303" description="PKD domain-containing protein" evidence="3">
    <location>
        <begin position="24"/>
        <end position="395"/>
    </location>
</feature>
<feature type="domain" description="PKD" evidence="4">
    <location>
        <begin position="163"/>
        <end position="197"/>
    </location>
</feature>
<dbReference type="PANTHER" id="PTHR21180">
    <property type="entry name" value="ENDONUCLEASE/EXONUCLEASE/PHOSPHATASE FAMILY DOMAIN-CONTAINING PROTEIN 1"/>
    <property type="match status" value="1"/>
</dbReference>
<dbReference type="Gene3D" id="1.10.150.280">
    <property type="entry name" value="AF1531-like domain"/>
    <property type="match status" value="1"/>
</dbReference>
<dbReference type="SUPFAM" id="SSF47781">
    <property type="entry name" value="RuvA domain 2-like"/>
    <property type="match status" value="1"/>
</dbReference>
<dbReference type="GO" id="GO:0015627">
    <property type="term" value="C:type II protein secretion system complex"/>
    <property type="evidence" value="ECO:0007669"/>
    <property type="project" value="TreeGrafter"/>
</dbReference>
<dbReference type="Pfam" id="PF12836">
    <property type="entry name" value="HHH_3"/>
    <property type="match status" value="1"/>
</dbReference>
<dbReference type="InterPro" id="IPR004509">
    <property type="entry name" value="Competence_ComEA_HhH"/>
</dbReference>
<dbReference type="InterPro" id="IPR000601">
    <property type="entry name" value="PKD_dom"/>
</dbReference>
<dbReference type="GO" id="GO:0006281">
    <property type="term" value="P:DNA repair"/>
    <property type="evidence" value="ECO:0007669"/>
    <property type="project" value="InterPro"/>
</dbReference>
<evidence type="ECO:0000256" key="2">
    <source>
        <dbReference type="SAM" id="Phobius"/>
    </source>
</evidence>
<gene>
    <name evidence="5" type="ORF">A3A39_04260</name>
</gene>
<dbReference type="InterPro" id="IPR013783">
    <property type="entry name" value="Ig-like_fold"/>
</dbReference>
<organism evidence="5 6">
    <name type="scientific">Candidatus Kaiserbacteria bacterium RIFCSPLOWO2_01_FULL_54_13</name>
    <dbReference type="NCBI Taxonomy" id="1798512"/>
    <lineage>
        <taxon>Bacteria</taxon>
        <taxon>Candidatus Kaiseribacteriota</taxon>
    </lineage>
</organism>
<dbReference type="CDD" id="cd00146">
    <property type="entry name" value="PKD"/>
    <property type="match status" value="1"/>
</dbReference>
<keyword evidence="2" id="KW-0812">Transmembrane</keyword>
<dbReference type="NCBIfam" id="TIGR00426">
    <property type="entry name" value="competence protein ComEA helix-hairpin-helix repeat region"/>
    <property type="match status" value="1"/>
</dbReference>
<protein>
    <recommendedName>
        <fullName evidence="4">PKD domain-containing protein</fullName>
    </recommendedName>
</protein>
<accession>A0A1F6F3C7</accession>
<comment type="caution">
    <text evidence="5">The sequence shown here is derived from an EMBL/GenBank/DDBJ whole genome shotgun (WGS) entry which is preliminary data.</text>
</comment>
<keyword evidence="3" id="KW-0732">Signal</keyword>
<evidence type="ECO:0000313" key="5">
    <source>
        <dbReference type="EMBL" id="OGG80370.1"/>
    </source>
</evidence>
<dbReference type="InterPro" id="IPR035986">
    <property type="entry name" value="PKD_dom_sf"/>
</dbReference>
<proteinExistence type="predicted"/>
<dbReference type="STRING" id="1798512.A3A39_04260"/>
<reference evidence="5 6" key="1">
    <citation type="journal article" date="2016" name="Nat. Commun.">
        <title>Thousands of microbial genomes shed light on interconnected biogeochemical processes in an aquifer system.</title>
        <authorList>
            <person name="Anantharaman K."/>
            <person name="Brown C.T."/>
            <person name="Hug L.A."/>
            <person name="Sharon I."/>
            <person name="Castelle C.J."/>
            <person name="Probst A.J."/>
            <person name="Thomas B.C."/>
            <person name="Singh A."/>
            <person name="Wilkins M.J."/>
            <person name="Karaoz U."/>
            <person name="Brodie E.L."/>
            <person name="Williams K.H."/>
            <person name="Hubbard S.S."/>
            <person name="Banfield J.F."/>
        </authorList>
    </citation>
    <scope>NUCLEOTIDE SEQUENCE [LARGE SCALE GENOMIC DNA]</scope>
</reference>
<feature type="region of interest" description="Disordered" evidence="1">
    <location>
        <begin position="86"/>
        <end position="129"/>
    </location>
</feature>
<evidence type="ECO:0000259" key="4">
    <source>
        <dbReference type="PROSITE" id="PS50093"/>
    </source>
</evidence>
<dbReference type="Gene3D" id="2.60.40.10">
    <property type="entry name" value="Immunoglobulins"/>
    <property type="match status" value="1"/>
</dbReference>
<feature type="signal peptide" evidence="3">
    <location>
        <begin position="1"/>
        <end position="23"/>
    </location>
</feature>
<dbReference type="InterPro" id="IPR010994">
    <property type="entry name" value="RuvA_2-like"/>
</dbReference>
<dbReference type="GO" id="GO:0003677">
    <property type="term" value="F:DNA binding"/>
    <property type="evidence" value="ECO:0007669"/>
    <property type="project" value="InterPro"/>
</dbReference>
<dbReference type="InterPro" id="IPR003583">
    <property type="entry name" value="Hlx-hairpin-Hlx_DNA-bd_motif"/>
</dbReference>
<feature type="compositionally biased region" description="Pro residues" evidence="1">
    <location>
        <begin position="95"/>
        <end position="121"/>
    </location>
</feature>
<dbReference type="SMART" id="SM00278">
    <property type="entry name" value="HhH1"/>
    <property type="match status" value="2"/>
</dbReference>
<feature type="transmembrane region" description="Helical" evidence="2">
    <location>
        <begin position="362"/>
        <end position="382"/>
    </location>
</feature>
<keyword evidence="2" id="KW-1133">Transmembrane helix</keyword>
<name>A0A1F6F3C7_9BACT</name>
<dbReference type="Pfam" id="PF18911">
    <property type="entry name" value="PKD_4"/>
    <property type="match status" value="1"/>
</dbReference>
<dbReference type="AlphaFoldDB" id="A0A1F6F3C7"/>
<keyword evidence="2" id="KW-0472">Membrane</keyword>
<sequence>MKFSTLASLISVVVLFSTAIAFADHSININTADKAALVTLTGIGEVKAQAIIDYRTEHGPYASIEDIQNVSGIGPATYDSIKDHITVQGGNSTAPSPPPAGGPSPVPSPSPGQVSPPPPSSPQAAAPSLSGFVVDGGSDRIVIVGADVEFSAREYDSSKKVVENVGFLWNFGDGSTAQGASVVHRFAYPGRYAVVVTGIKDNLLASDRFTVTAEPAELSIRVLPDGGVEIENLAERDVDLSRWSINSAGQRFALPNNSLLLARQAMRISPDTLRFYASDSTELDFPNGTLAFRAEDDIPEAPTFPPTPSSVPPAVEGTRKTEGVQKISDDAEIDQAGEARGQELVATSSGVALAAAAASGSWMWWLGAFGLAAIAAGAVALARRFGRGEWNIVEE</sequence>
<dbReference type="PROSITE" id="PS50093">
    <property type="entry name" value="PKD"/>
    <property type="match status" value="1"/>
</dbReference>
<dbReference type="GO" id="GO:0015628">
    <property type="term" value="P:protein secretion by the type II secretion system"/>
    <property type="evidence" value="ECO:0007669"/>
    <property type="project" value="TreeGrafter"/>
</dbReference>
<dbReference type="InterPro" id="IPR051675">
    <property type="entry name" value="Endo/Exo/Phosphatase_dom_1"/>
</dbReference>
<dbReference type="SUPFAM" id="SSF49299">
    <property type="entry name" value="PKD domain"/>
    <property type="match status" value="1"/>
</dbReference>
<evidence type="ECO:0000256" key="3">
    <source>
        <dbReference type="SAM" id="SignalP"/>
    </source>
</evidence>
<dbReference type="Proteomes" id="UP000177372">
    <property type="component" value="Unassembled WGS sequence"/>
</dbReference>
<dbReference type="InterPro" id="IPR022409">
    <property type="entry name" value="PKD/Chitinase_dom"/>
</dbReference>
<dbReference type="EMBL" id="MFLZ01000009">
    <property type="protein sequence ID" value="OGG80370.1"/>
    <property type="molecule type" value="Genomic_DNA"/>
</dbReference>
<evidence type="ECO:0000313" key="6">
    <source>
        <dbReference type="Proteomes" id="UP000177372"/>
    </source>
</evidence>
<evidence type="ECO:0000256" key="1">
    <source>
        <dbReference type="SAM" id="MobiDB-lite"/>
    </source>
</evidence>
<dbReference type="PANTHER" id="PTHR21180:SF32">
    <property type="entry name" value="ENDONUCLEASE_EXONUCLEASE_PHOSPHATASE FAMILY DOMAIN-CONTAINING PROTEIN 1"/>
    <property type="match status" value="1"/>
</dbReference>